<keyword evidence="10" id="KW-1185">Reference proteome</keyword>
<reference evidence="9" key="1">
    <citation type="submission" date="2020-09" db="EMBL/GenBank/DDBJ databases">
        <title>Taishania pollutisoli gen. nov., sp. nov., Isolated from Tetrabromobisphenol A-Contaminated Soil.</title>
        <authorList>
            <person name="Chen Q."/>
        </authorList>
    </citation>
    <scope>NUCLEOTIDE SEQUENCE</scope>
    <source>
        <strain evidence="9">CZZ-1</strain>
    </source>
</reference>
<dbReference type="HAMAP" id="MF_00147_B">
    <property type="entry name" value="TIM_B"/>
    <property type="match status" value="1"/>
</dbReference>
<evidence type="ECO:0000256" key="7">
    <source>
        <dbReference type="HAMAP-Rule" id="MF_00147"/>
    </source>
</evidence>
<dbReference type="UniPathway" id="UPA00138"/>
<evidence type="ECO:0000256" key="3">
    <source>
        <dbReference type="ARBA" id="ARBA00022432"/>
    </source>
</evidence>
<evidence type="ECO:0000313" key="9">
    <source>
        <dbReference type="EMBL" id="MBC9811821.1"/>
    </source>
</evidence>
<comment type="subunit">
    <text evidence="7 8">Homodimer.</text>
</comment>
<dbReference type="EC" id="5.3.1.1" evidence="7 8"/>
<evidence type="ECO:0000256" key="8">
    <source>
        <dbReference type="RuleBase" id="RU363013"/>
    </source>
</evidence>
<name>A0A8J6P861_9FLAO</name>
<keyword evidence="4 7" id="KW-0963">Cytoplasm</keyword>
<evidence type="ECO:0000256" key="6">
    <source>
        <dbReference type="ARBA" id="ARBA00023235"/>
    </source>
</evidence>
<evidence type="ECO:0000256" key="4">
    <source>
        <dbReference type="ARBA" id="ARBA00022490"/>
    </source>
</evidence>
<dbReference type="SUPFAM" id="SSF51351">
    <property type="entry name" value="Triosephosphate isomerase (TIM)"/>
    <property type="match status" value="1"/>
</dbReference>
<dbReference type="InterPro" id="IPR035990">
    <property type="entry name" value="TIM_sf"/>
</dbReference>
<dbReference type="PROSITE" id="PS51440">
    <property type="entry name" value="TIM_2"/>
    <property type="match status" value="1"/>
</dbReference>
<dbReference type="UniPathway" id="UPA00109">
    <property type="reaction ID" value="UER00189"/>
</dbReference>
<comment type="caution">
    <text evidence="9">The sequence shown here is derived from an EMBL/GenBank/DDBJ whole genome shotgun (WGS) entry which is preliminary data.</text>
</comment>
<sequence length="247" mass="27163">MRRKIVAGNWKMNLDWDAANALFQSLKTIQNEQVEVIVFPSSLYLAAFSSGNNHSLKVGAQNAYPKNSGAYTGEIAFSQLKSIGVSHVLIGHSERRDYFSESNAFLKEKVDACLENGITPVFCCGESLPVREKNEETAFVTRQIEESLFHLSADEFKKCIIAYEPIWAIGTGLTATSEQAEQMHRDIRQYIAGKYGNETAEHISILYGGSCNEKNASELFSCPNVDGGLVGGASLKADSFTQIINAF</sequence>
<dbReference type="GO" id="GO:0046166">
    <property type="term" value="P:glyceraldehyde-3-phosphate biosynthetic process"/>
    <property type="evidence" value="ECO:0007669"/>
    <property type="project" value="TreeGrafter"/>
</dbReference>
<feature type="binding site" evidence="7">
    <location>
        <position position="210"/>
    </location>
    <ligand>
        <name>substrate</name>
    </ligand>
</feature>
<dbReference type="Pfam" id="PF00121">
    <property type="entry name" value="TIM"/>
    <property type="match status" value="1"/>
</dbReference>
<feature type="binding site" evidence="7">
    <location>
        <position position="170"/>
    </location>
    <ligand>
        <name>substrate</name>
    </ligand>
</feature>
<feature type="active site" description="Electrophile" evidence="7">
    <location>
        <position position="92"/>
    </location>
</feature>
<evidence type="ECO:0000256" key="1">
    <source>
        <dbReference type="ARBA" id="ARBA00004680"/>
    </source>
</evidence>
<evidence type="ECO:0000256" key="2">
    <source>
        <dbReference type="ARBA" id="ARBA00007422"/>
    </source>
</evidence>
<protein>
    <recommendedName>
        <fullName evidence="7 8">Triosephosphate isomerase</fullName>
        <shortName evidence="7">TIM</shortName>
        <shortName evidence="7">TPI</shortName>
        <ecNumber evidence="7 8">5.3.1.1</ecNumber>
    </recommendedName>
    <alternativeName>
        <fullName evidence="7">Triose-phosphate isomerase</fullName>
    </alternativeName>
</protein>
<dbReference type="PANTHER" id="PTHR21139:SF42">
    <property type="entry name" value="TRIOSEPHOSPHATE ISOMERASE"/>
    <property type="match status" value="1"/>
</dbReference>
<dbReference type="InterPro" id="IPR020861">
    <property type="entry name" value="Triosephosphate_isomerase_AS"/>
</dbReference>
<comment type="subcellular location">
    <subcellularLocation>
        <location evidence="7 8">Cytoplasm</location>
    </subcellularLocation>
</comment>
<evidence type="ECO:0000256" key="5">
    <source>
        <dbReference type="ARBA" id="ARBA00023152"/>
    </source>
</evidence>
<proteinExistence type="inferred from homology"/>
<gene>
    <name evidence="7" type="primary">tpiA</name>
    <name evidence="9" type="ORF">H9Y05_04960</name>
</gene>
<dbReference type="EMBL" id="JACVEL010000002">
    <property type="protein sequence ID" value="MBC9811821.1"/>
    <property type="molecule type" value="Genomic_DNA"/>
</dbReference>
<accession>A0A8J6P861</accession>
<dbReference type="GO" id="GO:0019563">
    <property type="term" value="P:glycerol catabolic process"/>
    <property type="evidence" value="ECO:0007669"/>
    <property type="project" value="TreeGrafter"/>
</dbReference>
<dbReference type="Proteomes" id="UP000652681">
    <property type="component" value="Unassembled WGS sequence"/>
</dbReference>
<dbReference type="NCBIfam" id="TIGR00419">
    <property type="entry name" value="tim"/>
    <property type="match status" value="1"/>
</dbReference>
<comment type="pathway">
    <text evidence="7 8">Carbohydrate biosynthesis; gluconeogenesis.</text>
</comment>
<dbReference type="InterPro" id="IPR013785">
    <property type="entry name" value="Aldolase_TIM"/>
</dbReference>
<keyword evidence="3 7" id="KW-0312">Gluconeogenesis</keyword>
<comment type="catalytic activity">
    <reaction evidence="7 8">
        <text>D-glyceraldehyde 3-phosphate = dihydroxyacetone phosphate</text>
        <dbReference type="Rhea" id="RHEA:18585"/>
        <dbReference type="ChEBI" id="CHEBI:57642"/>
        <dbReference type="ChEBI" id="CHEBI:59776"/>
        <dbReference type="EC" id="5.3.1.1"/>
    </reaction>
</comment>
<dbReference type="FunFam" id="3.20.20.70:FF:000016">
    <property type="entry name" value="Triosephosphate isomerase"/>
    <property type="match status" value="1"/>
</dbReference>
<dbReference type="RefSeq" id="WP_216713655.1">
    <property type="nucleotide sequence ID" value="NZ_JACVEL010000002.1"/>
</dbReference>
<dbReference type="AlphaFoldDB" id="A0A8J6P861"/>
<feature type="binding site" evidence="7">
    <location>
        <begin position="231"/>
        <end position="232"/>
    </location>
    <ligand>
        <name>substrate</name>
    </ligand>
</feature>
<comment type="similarity">
    <text evidence="2 7 8">Belongs to the triosephosphate isomerase family.</text>
</comment>
<comment type="pathway">
    <text evidence="1 7 8">Carbohydrate degradation; glycolysis; D-glyceraldehyde 3-phosphate from glycerone phosphate: step 1/1.</text>
</comment>
<dbReference type="GO" id="GO:0006096">
    <property type="term" value="P:glycolytic process"/>
    <property type="evidence" value="ECO:0007669"/>
    <property type="project" value="UniProtKB-UniRule"/>
</dbReference>
<keyword evidence="5 7" id="KW-0324">Glycolysis</keyword>
<dbReference type="InterPro" id="IPR000652">
    <property type="entry name" value="Triosephosphate_isomerase"/>
</dbReference>
<feature type="active site" description="Proton acceptor" evidence="7">
    <location>
        <position position="164"/>
    </location>
</feature>
<dbReference type="CDD" id="cd00311">
    <property type="entry name" value="TIM"/>
    <property type="match status" value="1"/>
</dbReference>
<dbReference type="PANTHER" id="PTHR21139">
    <property type="entry name" value="TRIOSEPHOSPHATE ISOMERASE"/>
    <property type="match status" value="1"/>
</dbReference>
<dbReference type="GO" id="GO:0004807">
    <property type="term" value="F:triose-phosphate isomerase activity"/>
    <property type="evidence" value="ECO:0007669"/>
    <property type="project" value="UniProtKB-UniRule"/>
</dbReference>
<feature type="binding site" evidence="7">
    <location>
        <begin position="9"/>
        <end position="11"/>
    </location>
    <ligand>
        <name>substrate</name>
    </ligand>
</feature>
<keyword evidence="6 7" id="KW-0413">Isomerase</keyword>
<dbReference type="GO" id="GO:0006094">
    <property type="term" value="P:gluconeogenesis"/>
    <property type="evidence" value="ECO:0007669"/>
    <property type="project" value="UniProtKB-UniRule"/>
</dbReference>
<dbReference type="InterPro" id="IPR022896">
    <property type="entry name" value="TrioseP_Isoase_bac/euk"/>
</dbReference>
<dbReference type="PROSITE" id="PS00171">
    <property type="entry name" value="TIM_1"/>
    <property type="match status" value="1"/>
</dbReference>
<dbReference type="GO" id="GO:0005829">
    <property type="term" value="C:cytosol"/>
    <property type="evidence" value="ECO:0007669"/>
    <property type="project" value="TreeGrafter"/>
</dbReference>
<organism evidence="9 10">
    <name type="scientific">Taishania pollutisoli</name>
    <dbReference type="NCBI Taxonomy" id="2766479"/>
    <lineage>
        <taxon>Bacteria</taxon>
        <taxon>Pseudomonadati</taxon>
        <taxon>Bacteroidota</taxon>
        <taxon>Flavobacteriia</taxon>
        <taxon>Flavobacteriales</taxon>
        <taxon>Crocinitomicaceae</taxon>
        <taxon>Taishania</taxon>
    </lineage>
</organism>
<evidence type="ECO:0000313" key="10">
    <source>
        <dbReference type="Proteomes" id="UP000652681"/>
    </source>
</evidence>
<dbReference type="Gene3D" id="3.20.20.70">
    <property type="entry name" value="Aldolase class I"/>
    <property type="match status" value="1"/>
</dbReference>
<comment type="function">
    <text evidence="7">Involved in the gluconeogenesis. Catalyzes stereospecifically the conversion of dihydroxyacetone phosphate (DHAP) to D-glyceraldehyde-3-phosphate (G3P).</text>
</comment>